<gene>
    <name evidence="6" type="ORF">BD626DRAFT_568013</name>
</gene>
<dbReference type="STRING" id="97359.A0A550CHH1"/>
<reference evidence="6 7" key="1">
    <citation type="journal article" date="2019" name="New Phytol.">
        <title>Comparative genomics reveals unique wood-decay strategies and fruiting body development in the Schizophyllaceae.</title>
        <authorList>
            <person name="Almasi E."/>
            <person name="Sahu N."/>
            <person name="Krizsan K."/>
            <person name="Balint B."/>
            <person name="Kovacs G.M."/>
            <person name="Kiss B."/>
            <person name="Cseklye J."/>
            <person name="Drula E."/>
            <person name="Henrissat B."/>
            <person name="Nagy I."/>
            <person name="Chovatia M."/>
            <person name="Adam C."/>
            <person name="LaButti K."/>
            <person name="Lipzen A."/>
            <person name="Riley R."/>
            <person name="Grigoriev I.V."/>
            <person name="Nagy L.G."/>
        </authorList>
    </citation>
    <scope>NUCLEOTIDE SEQUENCE [LARGE SCALE GENOMIC DNA]</scope>
    <source>
        <strain evidence="6 7">NL-1724</strain>
    </source>
</reference>
<comment type="caution">
    <text evidence="6">The sequence shown here is derived from an EMBL/GenBank/DDBJ whole genome shotgun (WGS) entry which is preliminary data.</text>
</comment>
<dbReference type="OrthoDB" id="10264870at2759"/>
<keyword evidence="7" id="KW-1185">Reference proteome</keyword>
<feature type="region of interest" description="Disordered" evidence="5">
    <location>
        <begin position="73"/>
        <end position="107"/>
    </location>
</feature>
<dbReference type="Pfam" id="PF12767">
    <property type="entry name" value="SAGA-Tad1"/>
    <property type="match status" value="1"/>
</dbReference>
<evidence type="ECO:0000313" key="6">
    <source>
        <dbReference type="EMBL" id="TRM64233.1"/>
    </source>
</evidence>
<sequence>MSLDSTPNLKAQLTSHLGERSRSYFELLTAYVAAKISRTEFETEVRKILDTPYLIQLHNSLVISLFDAIAYKQRPPSPSRDAPKPPPRKRRRVLPYQGPDTPDEDLTYRSSRLKKWSLGVGQQERERLRALNSLPPPLDPPRPRPDTDEIARERGVIRLLERGDPPGSRLPVNLASVSRAPTVQHIADRVNLICAQSNIGPPSRQVPLLINLACEVKLKQLIAQALALTSSSHAISSINASKSSSRASVGKVLTRDSFRALFAVAPSTLPNQSAAATELFVGDATEKYNWDADVPLLRDREVNDPRWQTVAILAERSTVREALASAQ</sequence>
<evidence type="ECO:0000313" key="7">
    <source>
        <dbReference type="Proteomes" id="UP000320762"/>
    </source>
</evidence>
<evidence type="ECO:0000256" key="4">
    <source>
        <dbReference type="ARBA" id="ARBA00023242"/>
    </source>
</evidence>
<evidence type="ECO:0000256" key="5">
    <source>
        <dbReference type="SAM" id="MobiDB-lite"/>
    </source>
</evidence>
<dbReference type="Proteomes" id="UP000320762">
    <property type="component" value="Unassembled WGS sequence"/>
</dbReference>
<organism evidence="6 7">
    <name type="scientific">Schizophyllum amplum</name>
    <dbReference type="NCBI Taxonomy" id="97359"/>
    <lineage>
        <taxon>Eukaryota</taxon>
        <taxon>Fungi</taxon>
        <taxon>Dikarya</taxon>
        <taxon>Basidiomycota</taxon>
        <taxon>Agaricomycotina</taxon>
        <taxon>Agaricomycetes</taxon>
        <taxon>Agaricomycetidae</taxon>
        <taxon>Agaricales</taxon>
        <taxon>Schizophyllaceae</taxon>
        <taxon>Schizophyllum</taxon>
    </lineage>
</organism>
<keyword evidence="2" id="KW-0805">Transcription regulation</keyword>
<dbReference type="GO" id="GO:0006357">
    <property type="term" value="P:regulation of transcription by RNA polymerase II"/>
    <property type="evidence" value="ECO:0007669"/>
    <property type="project" value="TreeGrafter"/>
</dbReference>
<keyword evidence="4" id="KW-0539">Nucleus</keyword>
<evidence type="ECO:0000256" key="1">
    <source>
        <dbReference type="ARBA" id="ARBA00004123"/>
    </source>
</evidence>
<accession>A0A550CHH1</accession>
<keyword evidence="3" id="KW-0804">Transcription</keyword>
<evidence type="ECO:0000256" key="2">
    <source>
        <dbReference type="ARBA" id="ARBA00023015"/>
    </source>
</evidence>
<protein>
    <submittedName>
        <fullName evidence="6">Transcriptional regulator of RNA polII, SAGA, subunit-domain-containing protein</fullName>
    </submittedName>
</protein>
<dbReference type="PANTHER" id="PTHR21277">
    <property type="entry name" value="TRANSCRIPTIONAL ADAPTER 1"/>
    <property type="match status" value="1"/>
</dbReference>
<dbReference type="AlphaFoldDB" id="A0A550CHH1"/>
<evidence type="ECO:0000256" key="3">
    <source>
        <dbReference type="ARBA" id="ARBA00023163"/>
    </source>
</evidence>
<dbReference type="GO" id="GO:0003713">
    <property type="term" value="F:transcription coactivator activity"/>
    <property type="evidence" value="ECO:0007669"/>
    <property type="project" value="TreeGrafter"/>
</dbReference>
<dbReference type="InterPro" id="IPR024738">
    <property type="entry name" value="Hfi1/Tada1"/>
</dbReference>
<dbReference type="PANTHER" id="PTHR21277:SF5">
    <property type="entry name" value="TRANSCRIPTIONAL ADAPTER 1"/>
    <property type="match status" value="1"/>
</dbReference>
<name>A0A550CHH1_9AGAR</name>
<dbReference type="GO" id="GO:0000124">
    <property type="term" value="C:SAGA complex"/>
    <property type="evidence" value="ECO:0007669"/>
    <property type="project" value="TreeGrafter"/>
</dbReference>
<proteinExistence type="predicted"/>
<dbReference type="EMBL" id="VDMD01000007">
    <property type="protein sequence ID" value="TRM64233.1"/>
    <property type="molecule type" value="Genomic_DNA"/>
</dbReference>
<dbReference type="GO" id="GO:0005634">
    <property type="term" value="C:nucleus"/>
    <property type="evidence" value="ECO:0007669"/>
    <property type="project" value="UniProtKB-SubCell"/>
</dbReference>
<comment type="subcellular location">
    <subcellularLocation>
        <location evidence="1">Nucleus</location>
    </subcellularLocation>
</comment>